<dbReference type="Proteomes" id="UP001054945">
    <property type="component" value="Unassembled WGS sequence"/>
</dbReference>
<dbReference type="EMBL" id="BPLR01014690">
    <property type="protein sequence ID" value="GIY70573.1"/>
    <property type="molecule type" value="Genomic_DNA"/>
</dbReference>
<keyword evidence="2" id="KW-1185">Reference proteome</keyword>
<dbReference type="AlphaFoldDB" id="A0AAV4VKM4"/>
<gene>
    <name evidence="1" type="ORF">CEXT_701811</name>
</gene>
<proteinExistence type="predicted"/>
<comment type="caution">
    <text evidence="1">The sequence shown here is derived from an EMBL/GenBank/DDBJ whole genome shotgun (WGS) entry which is preliminary data.</text>
</comment>
<evidence type="ECO:0000313" key="1">
    <source>
        <dbReference type="EMBL" id="GIY70573.1"/>
    </source>
</evidence>
<evidence type="ECO:0000313" key="2">
    <source>
        <dbReference type="Proteomes" id="UP001054945"/>
    </source>
</evidence>
<accession>A0AAV4VKM4</accession>
<protein>
    <submittedName>
        <fullName evidence="1">Uncharacterized protein</fullName>
    </submittedName>
</protein>
<sequence length="182" mass="20031">GTTDAAFKAEADELENLQNSYFHTFQGIFGEERSCLISRIPMGRITNLNWEHGRFVWLPRIEKAFPASSASRAGLQKSEAGVAQNPFAVSPVWFPAACGRHHGAKLKLHHKGSCLFLHLYFVHCRVEQTNFSNEGPNRTNTADTADAHQPLVICFLQKPMNLDDGYGVACAVRNILASGSGC</sequence>
<reference evidence="1 2" key="1">
    <citation type="submission" date="2021-06" db="EMBL/GenBank/DDBJ databases">
        <title>Caerostris extrusa draft genome.</title>
        <authorList>
            <person name="Kono N."/>
            <person name="Arakawa K."/>
        </authorList>
    </citation>
    <scope>NUCLEOTIDE SEQUENCE [LARGE SCALE GENOMIC DNA]</scope>
</reference>
<name>A0AAV4VKM4_CAEEX</name>
<organism evidence="1 2">
    <name type="scientific">Caerostris extrusa</name>
    <name type="common">Bark spider</name>
    <name type="synonym">Caerostris bankana</name>
    <dbReference type="NCBI Taxonomy" id="172846"/>
    <lineage>
        <taxon>Eukaryota</taxon>
        <taxon>Metazoa</taxon>
        <taxon>Ecdysozoa</taxon>
        <taxon>Arthropoda</taxon>
        <taxon>Chelicerata</taxon>
        <taxon>Arachnida</taxon>
        <taxon>Araneae</taxon>
        <taxon>Araneomorphae</taxon>
        <taxon>Entelegynae</taxon>
        <taxon>Araneoidea</taxon>
        <taxon>Araneidae</taxon>
        <taxon>Caerostris</taxon>
    </lineage>
</organism>
<feature type="non-terminal residue" evidence="1">
    <location>
        <position position="1"/>
    </location>
</feature>